<dbReference type="PROSITE" id="PS50850">
    <property type="entry name" value="MFS"/>
    <property type="match status" value="1"/>
</dbReference>
<comment type="similarity">
    <text evidence="2 8">Belongs to the major facilitator superfamily. Sugar transporter (TC 2.A.1.1) family.</text>
</comment>
<feature type="transmembrane region" description="Helical" evidence="9">
    <location>
        <begin position="274"/>
        <end position="296"/>
    </location>
</feature>
<feature type="domain" description="Major facilitator superfamily (MFS) profile" evidence="10">
    <location>
        <begin position="17"/>
        <end position="463"/>
    </location>
</feature>
<dbReference type="PANTHER" id="PTHR48022:SF17">
    <property type="entry name" value="HEXOSE TRANSPORTER"/>
    <property type="match status" value="1"/>
</dbReference>
<dbReference type="InterPro" id="IPR050360">
    <property type="entry name" value="MFS_Sugar_Transporters"/>
</dbReference>
<dbReference type="GO" id="GO:0010255">
    <property type="term" value="P:glucose mediated signaling pathway"/>
    <property type="evidence" value="ECO:0007669"/>
    <property type="project" value="UniProtKB-ARBA"/>
</dbReference>
<dbReference type="PROSITE" id="PS00217">
    <property type="entry name" value="SUGAR_TRANSPORT_2"/>
    <property type="match status" value="1"/>
</dbReference>
<dbReference type="FunFam" id="1.20.1250.20:FF:000115">
    <property type="entry name" value="High-affinity glucose transporter"/>
    <property type="match status" value="1"/>
</dbReference>
<dbReference type="PRINTS" id="PR00171">
    <property type="entry name" value="SUGRTRNSPORT"/>
</dbReference>
<evidence type="ECO:0000313" key="11">
    <source>
        <dbReference type="EMBL" id="CAF0712188.1"/>
    </source>
</evidence>
<name>A0A813M1E9_9BILA</name>
<dbReference type="InterPro" id="IPR005828">
    <property type="entry name" value="MFS_sugar_transport-like"/>
</dbReference>
<feature type="transmembrane region" description="Helical" evidence="9">
    <location>
        <begin position="151"/>
        <end position="171"/>
    </location>
</feature>
<feature type="transmembrane region" description="Helical" evidence="9">
    <location>
        <begin position="338"/>
        <end position="359"/>
    </location>
</feature>
<evidence type="ECO:0000256" key="7">
    <source>
        <dbReference type="ARBA" id="ARBA00023180"/>
    </source>
</evidence>
<feature type="transmembrane region" description="Helical" evidence="9">
    <location>
        <begin position="183"/>
        <end position="204"/>
    </location>
</feature>
<feature type="transmembrane region" description="Helical" evidence="9">
    <location>
        <begin position="371"/>
        <end position="394"/>
    </location>
</feature>
<keyword evidence="6 9" id="KW-0472">Membrane</keyword>
<dbReference type="GO" id="GO:0005536">
    <property type="term" value="F:D-glucose binding"/>
    <property type="evidence" value="ECO:0007669"/>
    <property type="project" value="UniProtKB-ARBA"/>
</dbReference>
<keyword evidence="5 9" id="KW-1133">Transmembrane helix</keyword>
<evidence type="ECO:0000256" key="4">
    <source>
        <dbReference type="ARBA" id="ARBA00022692"/>
    </source>
</evidence>
<comment type="caution">
    <text evidence="11">The sequence shown here is derived from an EMBL/GenBank/DDBJ whole genome shotgun (WGS) entry which is preliminary data.</text>
</comment>
<dbReference type="PANTHER" id="PTHR48022">
    <property type="entry name" value="PLASTIDIC GLUCOSE TRANSPORTER 4"/>
    <property type="match status" value="1"/>
</dbReference>
<dbReference type="Pfam" id="PF00083">
    <property type="entry name" value="Sugar_tr"/>
    <property type="match status" value="1"/>
</dbReference>
<feature type="transmembrane region" description="Helical" evidence="9">
    <location>
        <begin position="66"/>
        <end position="86"/>
    </location>
</feature>
<dbReference type="SUPFAM" id="SSF103473">
    <property type="entry name" value="MFS general substrate transporter"/>
    <property type="match status" value="1"/>
</dbReference>
<dbReference type="Gene3D" id="1.20.1250.20">
    <property type="entry name" value="MFS general substrate transporter like domains"/>
    <property type="match status" value="1"/>
</dbReference>
<evidence type="ECO:0000256" key="3">
    <source>
        <dbReference type="ARBA" id="ARBA00022448"/>
    </source>
</evidence>
<evidence type="ECO:0000256" key="9">
    <source>
        <dbReference type="SAM" id="Phobius"/>
    </source>
</evidence>
<feature type="transmembrane region" description="Helical" evidence="9">
    <location>
        <begin position="441"/>
        <end position="460"/>
    </location>
</feature>
<dbReference type="InterPro" id="IPR003663">
    <property type="entry name" value="Sugar/inositol_transpt"/>
</dbReference>
<dbReference type="PROSITE" id="PS00216">
    <property type="entry name" value="SUGAR_TRANSPORT_1"/>
    <property type="match status" value="1"/>
</dbReference>
<dbReference type="Proteomes" id="UP000663860">
    <property type="component" value="Unassembled WGS sequence"/>
</dbReference>
<dbReference type="InterPro" id="IPR005829">
    <property type="entry name" value="Sugar_transporter_CS"/>
</dbReference>
<feature type="transmembrane region" description="Helical" evidence="9">
    <location>
        <begin position="93"/>
        <end position="112"/>
    </location>
</feature>
<keyword evidence="7" id="KW-0325">Glycoprotein</keyword>
<keyword evidence="3 8" id="KW-0813">Transport</keyword>
<dbReference type="AlphaFoldDB" id="A0A813M1E9"/>
<evidence type="ECO:0000313" key="12">
    <source>
        <dbReference type="Proteomes" id="UP000663860"/>
    </source>
</evidence>
<organism evidence="11 12">
    <name type="scientific">Adineta steineri</name>
    <dbReference type="NCBI Taxonomy" id="433720"/>
    <lineage>
        <taxon>Eukaryota</taxon>
        <taxon>Metazoa</taxon>
        <taxon>Spiralia</taxon>
        <taxon>Gnathifera</taxon>
        <taxon>Rotifera</taxon>
        <taxon>Eurotatoria</taxon>
        <taxon>Bdelloidea</taxon>
        <taxon>Adinetida</taxon>
        <taxon>Adinetidae</taxon>
        <taxon>Adineta</taxon>
    </lineage>
</organism>
<protein>
    <recommendedName>
        <fullName evidence="10">Major facilitator superfamily (MFS) profile domain-containing protein</fullName>
    </recommendedName>
</protein>
<gene>
    <name evidence="11" type="ORF">IZO911_LOCUS148</name>
</gene>
<dbReference type="GO" id="GO:0005886">
    <property type="term" value="C:plasma membrane"/>
    <property type="evidence" value="ECO:0007669"/>
    <property type="project" value="UniProtKB-ARBA"/>
</dbReference>
<sequence>MPKLIEKLRENPMAIVVSAFAAFGGFLYGYDTGTISGIITMDYFLQTFGDVQADGTYALASSDKSLIVSILSAGTFFGALLGYPCGDFLGRRWGLILACLIFSIGVAFQTAATALPLFVVGRVVAGLGVGIISCIVPMYQSECAPKWIRGAIVSGYQWFITIGLLIAAIANNGTKDIASYACYRIPIGIQLIWASILALGMFILPESPRFLIMKGRTEKAYRSQARLNSSTIDDPKVDADIKEIVANMEFMAKFGSATYADCFKMGPQKNLLRTLVGIFLQAWQQLTGINFIFYYGTSFFQASGIQQPFLITIATNVVNVGMTIPGMWGMDKLGRRKILIIGAAGMLVCEFIVAIVGTIVGQSNEAAQKTLIAFVCIYIAFFASTWGPAAWVVTGELYPLGIRAKCMSLSSASNWLWNFGLGYATPYMVDSDKGNLGSKVFFVWGSTCVGCLLFAFFCIWETKGLSLEQVDYLVSNSSPLTSAKLNKALRAGTVVATGSTGGGPAPFSNKIQNAEDARIPNQNIDKKATVGDGV</sequence>
<reference evidence="11" key="1">
    <citation type="submission" date="2021-02" db="EMBL/GenBank/DDBJ databases">
        <authorList>
            <person name="Nowell W R."/>
        </authorList>
    </citation>
    <scope>NUCLEOTIDE SEQUENCE</scope>
</reference>
<feature type="transmembrane region" description="Helical" evidence="9">
    <location>
        <begin position="12"/>
        <end position="30"/>
    </location>
</feature>
<feature type="transmembrane region" description="Helical" evidence="9">
    <location>
        <begin position="308"/>
        <end position="326"/>
    </location>
</feature>
<comment type="subcellular location">
    <subcellularLocation>
        <location evidence="1">Membrane</location>
        <topology evidence="1">Multi-pass membrane protein</topology>
    </subcellularLocation>
</comment>
<keyword evidence="4 9" id="KW-0812">Transmembrane</keyword>
<evidence type="ECO:0000256" key="5">
    <source>
        <dbReference type="ARBA" id="ARBA00022989"/>
    </source>
</evidence>
<proteinExistence type="inferred from homology"/>
<evidence type="ECO:0000259" key="10">
    <source>
        <dbReference type="PROSITE" id="PS50850"/>
    </source>
</evidence>
<dbReference type="CDD" id="cd17356">
    <property type="entry name" value="MFS_HXT"/>
    <property type="match status" value="1"/>
</dbReference>
<dbReference type="NCBIfam" id="TIGR00879">
    <property type="entry name" value="SP"/>
    <property type="match status" value="1"/>
</dbReference>
<accession>A0A813M1E9</accession>
<evidence type="ECO:0000256" key="8">
    <source>
        <dbReference type="RuleBase" id="RU003346"/>
    </source>
</evidence>
<dbReference type="InterPro" id="IPR036259">
    <property type="entry name" value="MFS_trans_sf"/>
</dbReference>
<feature type="transmembrane region" description="Helical" evidence="9">
    <location>
        <begin position="118"/>
        <end position="139"/>
    </location>
</feature>
<evidence type="ECO:0000256" key="2">
    <source>
        <dbReference type="ARBA" id="ARBA00010992"/>
    </source>
</evidence>
<feature type="transmembrane region" description="Helical" evidence="9">
    <location>
        <begin position="406"/>
        <end position="429"/>
    </location>
</feature>
<evidence type="ECO:0000256" key="6">
    <source>
        <dbReference type="ARBA" id="ARBA00023136"/>
    </source>
</evidence>
<dbReference type="InterPro" id="IPR020846">
    <property type="entry name" value="MFS_dom"/>
</dbReference>
<dbReference type="GO" id="GO:0005351">
    <property type="term" value="F:carbohydrate:proton symporter activity"/>
    <property type="evidence" value="ECO:0007669"/>
    <property type="project" value="TreeGrafter"/>
</dbReference>
<dbReference type="EMBL" id="CAJNOE010000001">
    <property type="protein sequence ID" value="CAF0712188.1"/>
    <property type="molecule type" value="Genomic_DNA"/>
</dbReference>
<evidence type="ECO:0000256" key="1">
    <source>
        <dbReference type="ARBA" id="ARBA00004141"/>
    </source>
</evidence>